<feature type="transmembrane region" description="Helical" evidence="7">
    <location>
        <begin position="274"/>
        <end position="294"/>
    </location>
</feature>
<keyword evidence="2 7" id="KW-0813">Transport</keyword>
<evidence type="ECO:0000313" key="10">
    <source>
        <dbReference type="Proteomes" id="UP000642748"/>
    </source>
</evidence>
<sequence>MRWRTAVYFLVPAFLLYTLFVVYPLLSALADSFWRWEGTARGGFAGLANFTGLFTTFPLNHQLWPAFWHTVVFFIGTMVVQNTFGLLVAVVLTELRFGRRFFQTVYTLPYLVGGLVVGYLWSLLLSPSFGPVNAALRAVGLGSFAKPWLGDPSTALPVVILVNAWQYVGFPILLFGAALAGLPSEYAEASRVDGANAWQRFFRVTLPLLLPSIGVVSILTFIGCFNTFELVYSLEGAQGNQPTGPGGATDVLGLIFYRVAFQEGGADAIGQSSALAVLLFLFIFGIAVLANRIVRRREAELT</sequence>
<evidence type="ECO:0000256" key="2">
    <source>
        <dbReference type="ARBA" id="ARBA00022448"/>
    </source>
</evidence>
<dbReference type="InterPro" id="IPR000515">
    <property type="entry name" value="MetI-like"/>
</dbReference>
<dbReference type="InterPro" id="IPR050809">
    <property type="entry name" value="UgpAE/MalFG_permease"/>
</dbReference>
<gene>
    <name evidence="9" type="primary">yurN</name>
    <name evidence="9" type="ORF">Raf01_60110</name>
</gene>
<evidence type="ECO:0000256" key="4">
    <source>
        <dbReference type="ARBA" id="ARBA00022692"/>
    </source>
</evidence>
<evidence type="ECO:0000256" key="1">
    <source>
        <dbReference type="ARBA" id="ARBA00004651"/>
    </source>
</evidence>
<dbReference type="GO" id="GO:0005886">
    <property type="term" value="C:plasma membrane"/>
    <property type="evidence" value="ECO:0007669"/>
    <property type="project" value="UniProtKB-SubCell"/>
</dbReference>
<feature type="transmembrane region" description="Helical" evidence="7">
    <location>
        <begin position="164"/>
        <end position="183"/>
    </location>
</feature>
<dbReference type="RefSeq" id="WP_203921388.1">
    <property type="nucleotide sequence ID" value="NZ_BONZ01000058.1"/>
</dbReference>
<comment type="similarity">
    <text evidence="7">Belongs to the binding-protein-dependent transport system permease family.</text>
</comment>
<dbReference type="Pfam" id="PF00528">
    <property type="entry name" value="BPD_transp_1"/>
    <property type="match status" value="1"/>
</dbReference>
<proteinExistence type="inferred from homology"/>
<dbReference type="CDD" id="cd06261">
    <property type="entry name" value="TM_PBP2"/>
    <property type="match status" value="1"/>
</dbReference>
<dbReference type="SUPFAM" id="SSF161098">
    <property type="entry name" value="MetI-like"/>
    <property type="match status" value="1"/>
</dbReference>
<feature type="transmembrane region" description="Helical" evidence="7">
    <location>
        <begin position="204"/>
        <end position="228"/>
    </location>
</feature>
<dbReference type="AlphaFoldDB" id="A0A8J3QVH8"/>
<keyword evidence="10" id="KW-1185">Reference proteome</keyword>
<protein>
    <submittedName>
        <fullName evidence="9">Sugar ABC transporter permease</fullName>
    </submittedName>
</protein>
<dbReference type="PROSITE" id="PS50928">
    <property type="entry name" value="ABC_TM1"/>
    <property type="match status" value="1"/>
</dbReference>
<dbReference type="GO" id="GO:0055085">
    <property type="term" value="P:transmembrane transport"/>
    <property type="evidence" value="ECO:0007669"/>
    <property type="project" value="InterPro"/>
</dbReference>
<keyword evidence="4 7" id="KW-0812">Transmembrane</keyword>
<feature type="domain" description="ABC transmembrane type-1" evidence="8">
    <location>
        <begin position="67"/>
        <end position="290"/>
    </location>
</feature>
<dbReference type="PANTHER" id="PTHR43227">
    <property type="entry name" value="BLL4140 PROTEIN"/>
    <property type="match status" value="1"/>
</dbReference>
<dbReference type="Proteomes" id="UP000642748">
    <property type="component" value="Unassembled WGS sequence"/>
</dbReference>
<keyword evidence="3" id="KW-1003">Cell membrane</keyword>
<dbReference type="InterPro" id="IPR035906">
    <property type="entry name" value="MetI-like_sf"/>
</dbReference>
<evidence type="ECO:0000256" key="3">
    <source>
        <dbReference type="ARBA" id="ARBA00022475"/>
    </source>
</evidence>
<keyword evidence="5 7" id="KW-1133">Transmembrane helix</keyword>
<comment type="caution">
    <text evidence="9">The sequence shown here is derived from an EMBL/GenBank/DDBJ whole genome shotgun (WGS) entry which is preliminary data.</text>
</comment>
<feature type="transmembrane region" description="Helical" evidence="7">
    <location>
        <begin position="7"/>
        <end position="26"/>
    </location>
</feature>
<evidence type="ECO:0000256" key="6">
    <source>
        <dbReference type="ARBA" id="ARBA00023136"/>
    </source>
</evidence>
<dbReference type="PANTHER" id="PTHR43227:SF11">
    <property type="entry name" value="BLL4140 PROTEIN"/>
    <property type="match status" value="1"/>
</dbReference>
<reference evidence="9" key="1">
    <citation type="submission" date="2021-01" db="EMBL/GenBank/DDBJ databases">
        <title>Whole genome shotgun sequence of Rugosimonospora africana NBRC 104875.</title>
        <authorList>
            <person name="Komaki H."/>
            <person name="Tamura T."/>
        </authorList>
    </citation>
    <scope>NUCLEOTIDE SEQUENCE</scope>
    <source>
        <strain evidence="9">NBRC 104875</strain>
    </source>
</reference>
<name>A0A8J3QVH8_9ACTN</name>
<evidence type="ECO:0000256" key="5">
    <source>
        <dbReference type="ARBA" id="ARBA00022989"/>
    </source>
</evidence>
<accession>A0A8J3QVH8</accession>
<feature type="transmembrane region" description="Helical" evidence="7">
    <location>
        <begin position="66"/>
        <end position="92"/>
    </location>
</feature>
<feature type="transmembrane region" description="Helical" evidence="7">
    <location>
        <begin position="104"/>
        <end position="124"/>
    </location>
</feature>
<dbReference type="Gene3D" id="1.10.3720.10">
    <property type="entry name" value="MetI-like"/>
    <property type="match status" value="1"/>
</dbReference>
<comment type="subcellular location">
    <subcellularLocation>
        <location evidence="1 7">Cell membrane</location>
        <topology evidence="1 7">Multi-pass membrane protein</topology>
    </subcellularLocation>
</comment>
<evidence type="ECO:0000313" key="9">
    <source>
        <dbReference type="EMBL" id="GIH17839.1"/>
    </source>
</evidence>
<evidence type="ECO:0000256" key="7">
    <source>
        <dbReference type="RuleBase" id="RU363032"/>
    </source>
</evidence>
<dbReference type="EMBL" id="BONZ01000058">
    <property type="protein sequence ID" value="GIH17839.1"/>
    <property type="molecule type" value="Genomic_DNA"/>
</dbReference>
<evidence type="ECO:0000259" key="8">
    <source>
        <dbReference type="PROSITE" id="PS50928"/>
    </source>
</evidence>
<organism evidence="9 10">
    <name type="scientific">Rugosimonospora africana</name>
    <dbReference type="NCBI Taxonomy" id="556532"/>
    <lineage>
        <taxon>Bacteria</taxon>
        <taxon>Bacillati</taxon>
        <taxon>Actinomycetota</taxon>
        <taxon>Actinomycetes</taxon>
        <taxon>Micromonosporales</taxon>
        <taxon>Micromonosporaceae</taxon>
        <taxon>Rugosimonospora</taxon>
    </lineage>
</organism>
<keyword evidence="6 7" id="KW-0472">Membrane</keyword>